<feature type="compositionally biased region" description="Basic and acidic residues" evidence="1">
    <location>
        <begin position="80"/>
        <end position="91"/>
    </location>
</feature>
<keyword evidence="2" id="KW-0614">Plasmid</keyword>
<dbReference type="EMBL" id="AP022611">
    <property type="protein sequence ID" value="BBZ31300.1"/>
    <property type="molecule type" value="Genomic_DNA"/>
</dbReference>
<evidence type="ECO:0000256" key="1">
    <source>
        <dbReference type="SAM" id="MobiDB-lite"/>
    </source>
</evidence>
<evidence type="ECO:0000313" key="3">
    <source>
        <dbReference type="Proteomes" id="UP000466517"/>
    </source>
</evidence>
<accession>A0A7I7XQ11</accession>
<geneLocation type="plasmid" evidence="3">
    <name>pjcm13574 dna</name>
</geneLocation>
<name>A0A7I7XQ11_9MYCO</name>
<dbReference type="AlphaFoldDB" id="A0A7I7XQ11"/>
<keyword evidence="3" id="KW-1185">Reference proteome</keyword>
<feature type="region of interest" description="Disordered" evidence="1">
    <location>
        <begin position="1"/>
        <end position="48"/>
    </location>
</feature>
<sequence length="150" mass="16206">MSGALTDAESDLRTAQSETDPHRQGQYARSAADSAAEVAVGGSTSEADRARAVEVMDAALALAARSLLREAQSTLAGARDNTDPQQRRELARVAVSKARQVSRQRDLTDDERAEARQIIGHGRMLATTVEAAARRQQRVEREQEQPGIAI</sequence>
<gene>
    <name evidence="2" type="ORF">MMAD_55950</name>
</gene>
<protein>
    <submittedName>
        <fullName evidence="2">Uncharacterized protein</fullName>
    </submittedName>
</protein>
<evidence type="ECO:0000313" key="2">
    <source>
        <dbReference type="EMBL" id="BBZ31300.1"/>
    </source>
</evidence>
<dbReference type="Proteomes" id="UP000466517">
    <property type="component" value="Plasmid pJCM13574"/>
</dbReference>
<dbReference type="KEGG" id="mmag:MMAD_55950"/>
<feature type="region of interest" description="Disordered" evidence="1">
    <location>
        <begin position="74"/>
        <end position="112"/>
    </location>
</feature>
<feature type="compositionally biased region" description="Low complexity" evidence="1">
    <location>
        <begin position="28"/>
        <end position="43"/>
    </location>
</feature>
<organism evidence="2 3">
    <name type="scientific">Mycolicibacterium madagascariense</name>
    <dbReference type="NCBI Taxonomy" id="212765"/>
    <lineage>
        <taxon>Bacteria</taxon>
        <taxon>Bacillati</taxon>
        <taxon>Actinomycetota</taxon>
        <taxon>Actinomycetes</taxon>
        <taxon>Mycobacteriales</taxon>
        <taxon>Mycobacteriaceae</taxon>
        <taxon>Mycolicibacterium</taxon>
    </lineage>
</organism>
<proteinExistence type="predicted"/>
<reference evidence="2 3" key="1">
    <citation type="journal article" date="2019" name="Emerg. Microbes Infect.">
        <title>Comprehensive subspecies identification of 175 nontuberculous mycobacteria species based on 7547 genomic profiles.</title>
        <authorList>
            <person name="Matsumoto Y."/>
            <person name="Kinjo T."/>
            <person name="Motooka D."/>
            <person name="Nabeya D."/>
            <person name="Jung N."/>
            <person name="Uechi K."/>
            <person name="Horii T."/>
            <person name="Iida T."/>
            <person name="Fujita J."/>
            <person name="Nakamura S."/>
        </authorList>
    </citation>
    <scope>NUCLEOTIDE SEQUENCE [LARGE SCALE GENOMIC DNA]</scope>
    <source>
        <strain evidence="2 3">JCM 13574</strain>
        <plasmid evidence="3">pjcm13574 dna</plasmid>
    </source>
</reference>